<evidence type="ECO:0000313" key="3">
    <source>
        <dbReference type="Proteomes" id="UP001152422"/>
    </source>
</evidence>
<name>A0A9X4L4U6_9STAP</name>
<gene>
    <name evidence="2" type="ORF">M4L89_11550</name>
</gene>
<dbReference type="Gene3D" id="2.160.20.120">
    <property type="match status" value="1"/>
</dbReference>
<evidence type="ECO:0000313" key="2">
    <source>
        <dbReference type="EMBL" id="MDG0846859.1"/>
    </source>
</evidence>
<reference evidence="2" key="1">
    <citation type="submission" date="2022-05" db="EMBL/GenBank/DDBJ databases">
        <title>Comparative genomics of Staphylococcus equorum isolates.</title>
        <authorList>
            <person name="Luelf R.H."/>
        </authorList>
    </citation>
    <scope>NUCLEOTIDE SEQUENCE</scope>
    <source>
        <strain evidence="2">TMW 2.2497</strain>
    </source>
</reference>
<keyword evidence="3" id="KW-1185">Reference proteome</keyword>
<feature type="domain" description="DUF4097" evidence="1">
    <location>
        <begin position="45"/>
        <end position="282"/>
    </location>
</feature>
<organism evidence="2 3">
    <name type="scientific">Staphylococcus equorum</name>
    <dbReference type="NCBI Taxonomy" id="246432"/>
    <lineage>
        <taxon>Bacteria</taxon>
        <taxon>Bacillati</taxon>
        <taxon>Bacillota</taxon>
        <taxon>Bacilli</taxon>
        <taxon>Bacillales</taxon>
        <taxon>Staphylococcaceae</taxon>
        <taxon>Staphylococcus</taxon>
    </lineage>
</organism>
<protein>
    <submittedName>
        <fullName evidence="2">DUF4097 domain-containing protein</fullName>
    </submittedName>
</protein>
<comment type="caution">
    <text evidence="2">The sequence shown here is derived from an EMBL/GenBank/DDBJ whole genome shotgun (WGS) entry which is preliminary data.</text>
</comment>
<sequence>MKKLFFSGLTLFIVCFLLACVAWFGFEKQNNQLNSVDKEVNDKNIENLNIDSQNSEVQVKQGDEFSVTYKGKKNIDITHKNKTLHVHETDNTDDHYGLNFNPFRQFDDEMVVTVPDKKLNHLNVSSKTNIINIDSINVKDAYISMKATGAARVFLSNVALDKLYYRGLNSPIDIKRSQITNANIKTKQASITSKKSLIEKSVLLADHGKIDLSRMDIASHFRASTQYGDIFMSYNEDPQDTLLRLNPSDGTSEVINNNFEDNKVGSGKHILEFYTDHGDIYIN</sequence>
<dbReference type="InterPro" id="IPR025164">
    <property type="entry name" value="Toastrack_DUF4097"/>
</dbReference>
<evidence type="ECO:0000259" key="1">
    <source>
        <dbReference type="Pfam" id="PF13349"/>
    </source>
</evidence>
<dbReference type="EMBL" id="JAMBQA010000006">
    <property type="protein sequence ID" value="MDG0846859.1"/>
    <property type="molecule type" value="Genomic_DNA"/>
</dbReference>
<proteinExistence type="predicted"/>
<dbReference type="AlphaFoldDB" id="A0A9X4L4U6"/>
<dbReference type="Proteomes" id="UP001152422">
    <property type="component" value="Unassembled WGS sequence"/>
</dbReference>
<dbReference type="RefSeq" id="WP_277583473.1">
    <property type="nucleotide sequence ID" value="NZ_JAMBPY010000006.1"/>
</dbReference>
<accession>A0A9X4L4U6</accession>
<dbReference type="Pfam" id="PF13349">
    <property type="entry name" value="DUF4097"/>
    <property type="match status" value="1"/>
</dbReference>
<dbReference type="PROSITE" id="PS51257">
    <property type="entry name" value="PROKAR_LIPOPROTEIN"/>
    <property type="match status" value="1"/>
</dbReference>